<feature type="modified residue" description="4-aspartylphosphate" evidence="9">
    <location>
        <position position="57"/>
    </location>
</feature>
<evidence type="ECO:0000256" key="6">
    <source>
        <dbReference type="ARBA" id="ARBA00023125"/>
    </source>
</evidence>
<dbReference type="Gene3D" id="1.10.10.60">
    <property type="entry name" value="Homeodomain-like"/>
    <property type="match status" value="1"/>
</dbReference>
<protein>
    <submittedName>
        <fullName evidence="13">Sigma-54-dependent Fis family transcriptional regulator</fullName>
    </submittedName>
</protein>
<dbReference type="CDD" id="cd00009">
    <property type="entry name" value="AAA"/>
    <property type="match status" value="1"/>
</dbReference>
<keyword evidence="3" id="KW-0067">ATP-binding</keyword>
<dbReference type="InterPro" id="IPR027417">
    <property type="entry name" value="P-loop_NTPase"/>
</dbReference>
<feature type="domain" description="Sigma-54 factor interaction" evidence="11">
    <location>
        <begin position="145"/>
        <end position="374"/>
    </location>
</feature>
<keyword evidence="5" id="KW-0805">Transcription regulation</keyword>
<feature type="region of interest" description="Disordered" evidence="10">
    <location>
        <begin position="467"/>
        <end position="494"/>
    </location>
</feature>
<dbReference type="Gene3D" id="3.40.50.2300">
    <property type="match status" value="1"/>
</dbReference>
<dbReference type="Pfam" id="PF00072">
    <property type="entry name" value="Response_reg"/>
    <property type="match status" value="1"/>
</dbReference>
<dbReference type="SUPFAM" id="SSF52540">
    <property type="entry name" value="P-loop containing nucleoside triphosphate hydrolases"/>
    <property type="match status" value="1"/>
</dbReference>
<evidence type="ECO:0000256" key="5">
    <source>
        <dbReference type="ARBA" id="ARBA00023015"/>
    </source>
</evidence>
<feature type="compositionally biased region" description="Polar residues" evidence="10">
    <location>
        <begin position="480"/>
        <end position="494"/>
    </location>
</feature>
<dbReference type="PANTHER" id="PTHR32071">
    <property type="entry name" value="TRANSCRIPTIONAL REGULATORY PROTEIN"/>
    <property type="match status" value="1"/>
</dbReference>
<dbReference type="InterPro" id="IPR003593">
    <property type="entry name" value="AAA+_ATPase"/>
</dbReference>
<evidence type="ECO:0000313" key="14">
    <source>
        <dbReference type="Proteomes" id="UP000287447"/>
    </source>
</evidence>
<feature type="domain" description="Response regulatory" evidence="12">
    <location>
        <begin position="8"/>
        <end position="122"/>
    </location>
</feature>
<evidence type="ECO:0000256" key="3">
    <source>
        <dbReference type="ARBA" id="ARBA00022840"/>
    </source>
</evidence>
<accession>A0A437QR31</accession>
<dbReference type="FunFam" id="1.10.8.60:FF:000120">
    <property type="entry name" value="Sigma-54-dependent Fis family transcriptional regulator"/>
    <property type="match status" value="1"/>
</dbReference>
<proteinExistence type="predicted"/>
<dbReference type="Gene3D" id="1.10.8.60">
    <property type="match status" value="1"/>
</dbReference>
<dbReference type="PROSITE" id="PS00676">
    <property type="entry name" value="SIGMA54_INTERACT_2"/>
    <property type="match status" value="1"/>
</dbReference>
<dbReference type="SUPFAM" id="SSF52172">
    <property type="entry name" value="CheY-like"/>
    <property type="match status" value="1"/>
</dbReference>
<keyword evidence="6" id="KW-0238">DNA-binding</keyword>
<evidence type="ECO:0000256" key="7">
    <source>
        <dbReference type="ARBA" id="ARBA00023159"/>
    </source>
</evidence>
<dbReference type="PANTHER" id="PTHR32071:SF117">
    <property type="entry name" value="PTS-DEPENDENT DIHYDROXYACETONE KINASE OPERON REGULATORY PROTEIN-RELATED"/>
    <property type="match status" value="1"/>
</dbReference>
<dbReference type="FunFam" id="3.40.50.300:FF:000006">
    <property type="entry name" value="DNA-binding transcriptional regulator NtrC"/>
    <property type="match status" value="1"/>
</dbReference>
<dbReference type="Proteomes" id="UP000287447">
    <property type="component" value="Unassembled WGS sequence"/>
</dbReference>
<dbReference type="GO" id="GO:0005524">
    <property type="term" value="F:ATP binding"/>
    <property type="evidence" value="ECO:0007669"/>
    <property type="project" value="UniProtKB-KW"/>
</dbReference>
<dbReference type="SUPFAM" id="SSF46689">
    <property type="entry name" value="Homeodomain-like"/>
    <property type="match status" value="1"/>
</dbReference>
<keyword evidence="8" id="KW-0804">Transcription</keyword>
<dbReference type="InterPro" id="IPR002197">
    <property type="entry name" value="HTH_Fis"/>
</dbReference>
<evidence type="ECO:0000256" key="4">
    <source>
        <dbReference type="ARBA" id="ARBA00023012"/>
    </source>
</evidence>
<dbReference type="AlphaFoldDB" id="A0A437QR31"/>
<evidence type="ECO:0000256" key="10">
    <source>
        <dbReference type="SAM" id="MobiDB-lite"/>
    </source>
</evidence>
<keyword evidence="14" id="KW-1185">Reference proteome</keyword>
<evidence type="ECO:0000256" key="1">
    <source>
        <dbReference type="ARBA" id="ARBA00022553"/>
    </source>
</evidence>
<evidence type="ECO:0000259" key="11">
    <source>
        <dbReference type="PROSITE" id="PS50045"/>
    </source>
</evidence>
<keyword evidence="4" id="KW-0902">Two-component regulatory system</keyword>
<dbReference type="GO" id="GO:0006355">
    <property type="term" value="P:regulation of DNA-templated transcription"/>
    <property type="evidence" value="ECO:0007669"/>
    <property type="project" value="InterPro"/>
</dbReference>
<sequence length="494" mass="54393">MKASGKPTVLLIEDTMSLARLYEQYLSTVDVDIRTVETGREGLDVINNDPPDLVLLDISLPDINGLDILRHINEEAIQTTVVVITANGSINVAVEAMRDGAYDFLVKPFNAERLRVTVKNGLERRALAVLVDQYKETARGAFDAFIGGSPAMQAVYKTIEAAAHSKATVFIEGESGTGKELCAVAVHRQSTRGKGPFIAINCGAIPRELMESEIFGHRKGSFTGAHEDRDGAASLADGGTLFLDEICELDLDLQTKLLRFIQTGTYQRVGDPIARKVDVRFVCATNRDAMKEVEQGRFREDLYYRLHVIPITMPPLRDRGGDVLEIARRFLVDYAQEEGRAFHSFDAHTAMILSSYSWPGNVRQLQNIIRNIVVLNDGEMVTPDMLPAPLSTVQPIPSQMPIAATVDKTVQDTPVQALPRSKNEIRELWEVEKETIENAIEICGGNIPQAAGYLGIAPSTIYRKRATWQSSDGETDAPLEQNQDAGLRSRASNG</sequence>
<keyword evidence="2" id="KW-0547">Nucleotide-binding</keyword>
<gene>
    <name evidence="13" type="ORF">EOI86_14330</name>
</gene>
<evidence type="ECO:0000256" key="8">
    <source>
        <dbReference type="ARBA" id="ARBA00023163"/>
    </source>
</evidence>
<name>A0A437QR31_9PROT</name>
<organism evidence="13 14">
    <name type="scientific">Hwanghaeella grinnelliae</name>
    <dbReference type="NCBI Taxonomy" id="2500179"/>
    <lineage>
        <taxon>Bacteria</taxon>
        <taxon>Pseudomonadati</taxon>
        <taxon>Pseudomonadota</taxon>
        <taxon>Alphaproteobacteria</taxon>
        <taxon>Rhodospirillales</taxon>
        <taxon>Rhodospirillaceae</taxon>
        <taxon>Hwanghaeella</taxon>
    </lineage>
</organism>
<dbReference type="Pfam" id="PF00158">
    <property type="entry name" value="Sigma54_activat"/>
    <property type="match status" value="1"/>
</dbReference>
<dbReference type="EMBL" id="SADE01000002">
    <property type="protein sequence ID" value="RVU36937.1"/>
    <property type="molecule type" value="Genomic_DNA"/>
</dbReference>
<dbReference type="InterPro" id="IPR009057">
    <property type="entry name" value="Homeodomain-like_sf"/>
</dbReference>
<dbReference type="InterPro" id="IPR002078">
    <property type="entry name" value="Sigma_54_int"/>
</dbReference>
<evidence type="ECO:0000313" key="13">
    <source>
        <dbReference type="EMBL" id="RVU36937.1"/>
    </source>
</evidence>
<dbReference type="InterPro" id="IPR058031">
    <property type="entry name" value="AAA_lid_NorR"/>
</dbReference>
<dbReference type="Pfam" id="PF25601">
    <property type="entry name" value="AAA_lid_14"/>
    <property type="match status" value="1"/>
</dbReference>
<dbReference type="InterPro" id="IPR025944">
    <property type="entry name" value="Sigma_54_int_dom_CS"/>
</dbReference>
<dbReference type="CDD" id="cd17572">
    <property type="entry name" value="REC_NtrC1-like"/>
    <property type="match status" value="1"/>
</dbReference>
<dbReference type="SMART" id="SM00382">
    <property type="entry name" value="AAA"/>
    <property type="match status" value="1"/>
</dbReference>
<evidence type="ECO:0000256" key="9">
    <source>
        <dbReference type="PROSITE-ProRule" id="PRU00169"/>
    </source>
</evidence>
<comment type="caution">
    <text evidence="13">The sequence shown here is derived from an EMBL/GenBank/DDBJ whole genome shotgun (WGS) entry which is preliminary data.</text>
</comment>
<dbReference type="Gene3D" id="3.40.50.300">
    <property type="entry name" value="P-loop containing nucleotide triphosphate hydrolases"/>
    <property type="match status" value="1"/>
</dbReference>
<dbReference type="PROSITE" id="PS50045">
    <property type="entry name" value="SIGMA54_INTERACT_4"/>
    <property type="match status" value="1"/>
</dbReference>
<dbReference type="GO" id="GO:0043565">
    <property type="term" value="F:sequence-specific DNA binding"/>
    <property type="evidence" value="ECO:0007669"/>
    <property type="project" value="InterPro"/>
</dbReference>
<dbReference type="Pfam" id="PF02954">
    <property type="entry name" value="HTH_8"/>
    <property type="match status" value="1"/>
</dbReference>
<dbReference type="InterPro" id="IPR011006">
    <property type="entry name" value="CheY-like_superfamily"/>
</dbReference>
<dbReference type="OrthoDB" id="9770562at2"/>
<dbReference type="InterPro" id="IPR001789">
    <property type="entry name" value="Sig_transdc_resp-reg_receiver"/>
</dbReference>
<evidence type="ECO:0000259" key="12">
    <source>
        <dbReference type="PROSITE" id="PS50110"/>
    </source>
</evidence>
<evidence type="ECO:0000256" key="2">
    <source>
        <dbReference type="ARBA" id="ARBA00022741"/>
    </source>
</evidence>
<keyword evidence="7" id="KW-0010">Activator</keyword>
<reference evidence="14" key="1">
    <citation type="submission" date="2019-01" db="EMBL/GenBank/DDBJ databases">
        <title>Gri0909 isolated from a small marine red alga.</title>
        <authorList>
            <person name="Kim J."/>
            <person name="Jeong S.E."/>
            <person name="Jeon C.O."/>
        </authorList>
    </citation>
    <scope>NUCLEOTIDE SEQUENCE [LARGE SCALE GENOMIC DNA]</scope>
    <source>
        <strain evidence="14">Gri0909</strain>
    </source>
</reference>
<dbReference type="InterPro" id="IPR025943">
    <property type="entry name" value="Sigma_54_int_dom_ATP-bd_2"/>
</dbReference>
<keyword evidence="1 9" id="KW-0597">Phosphoprotein</keyword>
<dbReference type="PROSITE" id="PS00688">
    <property type="entry name" value="SIGMA54_INTERACT_3"/>
    <property type="match status" value="1"/>
</dbReference>
<dbReference type="PROSITE" id="PS50110">
    <property type="entry name" value="RESPONSE_REGULATORY"/>
    <property type="match status" value="1"/>
</dbReference>
<dbReference type="SMART" id="SM00448">
    <property type="entry name" value="REC"/>
    <property type="match status" value="1"/>
</dbReference>
<dbReference type="GO" id="GO:0000160">
    <property type="term" value="P:phosphorelay signal transduction system"/>
    <property type="evidence" value="ECO:0007669"/>
    <property type="project" value="UniProtKB-KW"/>
</dbReference>